<evidence type="ECO:0000256" key="3">
    <source>
        <dbReference type="SAM" id="SignalP"/>
    </source>
</evidence>
<feature type="region of interest" description="Disordered" evidence="1">
    <location>
        <begin position="298"/>
        <end position="340"/>
    </location>
</feature>
<keyword evidence="5" id="KW-1185">Reference proteome</keyword>
<organism evidence="4 5">
    <name type="scientific">Achaetomium macrosporum</name>
    <dbReference type="NCBI Taxonomy" id="79813"/>
    <lineage>
        <taxon>Eukaryota</taxon>
        <taxon>Fungi</taxon>
        <taxon>Dikarya</taxon>
        <taxon>Ascomycota</taxon>
        <taxon>Pezizomycotina</taxon>
        <taxon>Sordariomycetes</taxon>
        <taxon>Sordariomycetidae</taxon>
        <taxon>Sordariales</taxon>
        <taxon>Chaetomiaceae</taxon>
        <taxon>Achaetomium</taxon>
    </lineage>
</organism>
<feature type="compositionally biased region" description="Basic and acidic residues" evidence="1">
    <location>
        <begin position="237"/>
        <end position="246"/>
    </location>
</feature>
<feature type="compositionally biased region" description="Basic and acidic residues" evidence="1">
    <location>
        <begin position="395"/>
        <end position="404"/>
    </location>
</feature>
<proteinExistence type="predicted"/>
<evidence type="ECO:0000313" key="5">
    <source>
        <dbReference type="Proteomes" id="UP001303760"/>
    </source>
</evidence>
<feature type="region of interest" description="Disordered" evidence="1">
    <location>
        <begin position="384"/>
        <end position="420"/>
    </location>
</feature>
<feature type="region of interest" description="Disordered" evidence="1">
    <location>
        <begin position="210"/>
        <end position="270"/>
    </location>
</feature>
<protein>
    <submittedName>
        <fullName evidence="4">Uncharacterized protein</fullName>
    </submittedName>
</protein>
<feature type="transmembrane region" description="Helical" evidence="2">
    <location>
        <begin position="178"/>
        <end position="202"/>
    </location>
</feature>
<gene>
    <name evidence="4" type="ORF">C8A03DRAFT_35055</name>
</gene>
<feature type="signal peptide" evidence="3">
    <location>
        <begin position="1"/>
        <end position="24"/>
    </location>
</feature>
<evidence type="ECO:0000313" key="4">
    <source>
        <dbReference type="EMBL" id="KAK4237016.1"/>
    </source>
</evidence>
<dbReference type="Proteomes" id="UP001303760">
    <property type="component" value="Unassembled WGS sequence"/>
</dbReference>
<comment type="caution">
    <text evidence="4">The sequence shown here is derived from an EMBL/GenBank/DDBJ whole genome shotgun (WGS) entry which is preliminary data.</text>
</comment>
<evidence type="ECO:0000256" key="2">
    <source>
        <dbReference type="SAM" id="Phobius"/>
    </source>
</evidence>
<keyword evidence="2" id="KW-0472">Membrane</keyword>
<keyword evidence="2" id="KW-1133">Transmembrane helix</keyword>
<reference evidence="4" key="1">
    <citation type="journal article" date="2023" name="Mol. Phylogenet. Evol.">
        <title>Genome-scale phylogeny and comparative genomics of the fungal order Sordariales.</title>
        <authorList>
            <person name="Hensen N."/>
            <person name="Bonometti L."/>
            <person name="Westerberg I."/>
            <person name="Brannstrom I.O."/>
            <person name="Guillou S."/>
            <person name="Cros-Aarteil S."/>
            <person name="Calhoun S."/>
            <person name="Haridas S."/>
            <person name="Kuo A."/>
            <person name="Mondo S."/>
            <person name="Pangilinan J."/>
            <person name="Riley R."/>
            <person name="LaButti K."/>
            <person name="Andreopoulos B."/>
            <person name="Lipzen A."/>
            <person name="Chen C."/>
            <person name="Yan M."/>
            <person name="Daum C."/>
            <person name="Ng V."/>
            <person name="Clum A."/>
            <person name="Steindorff A."/>
            <person name="Ohm R.A."/>
            <person name="Martin F."/>
            <person name="Silar P."/>
            <person name="Natvig D.O."/>
            <person name="Lalanne C."/>
            <person name="Gautier V."/>
            <person name="Ament-Velasquez S.L."/>
            <person name="Kruys A."/>
            <person name="Hutchinson M.I."/>
            <person name="Powell A.J."/>
            <person name="Barry K."/>
            <person name="Miller A.N."/>
            <person name="Grigoriev I.V."/>
            <person name="Debuchy R."/>
            <person name="Gladieux P."/>
            <person name="Hiltunen Thoren M."/>
            <person name="Johannesson H."/>
        </authorList>
    </citation>
    <scope>NUCLEOTIDE SEQUENCE</scope>
    <source>
        <strain evidence="4">CBS 532.94</strain>
    </source>
</reference>
<keyword evidence="3" id="KW-0732">Signal</keyword>
<accession>A0AAN7H695</accession>
<sequence>MAGRATSKAWLFVIAGLLVNSIRADPKCYDTWGNEDANQLPCFSPGTTDTSATTWCCNRNDYCLSNGLCLSPGYNNLMTQQGCTDKAWGGPCNKICSANDENGTGLGIPLIPCPASYNPDTNEFQFCCGPDATSCCSNSISWTSIPLGNIIRSPTISTSVSAASSESTSSSNSYSLKLGLGIGLGIGIPILLVLLAVAYLLAQPLHPRRHRHWKNNNHNKTASRPTLTEKSSSTSSSEKKRRDSFGRVDTNVGPPSDDGHDNTYANVPHVWPPAGGGTNVAAAIAAWALRSGFGIGHHGHGGAPGVEMEAPPPPRPGTPQEMDGRPTRGPPGMYRRSRSRVRTTATGAFGHAAAAAAELPGHSSSEGMVAKGDNIGGRGKVRVAAEEVELPTPDTPKRERDVEKGLGGNSGGGERGRGGR</sequence>
<reference evidence="4" key="2">
    <citation type="submission" date="2023-05" db="EMBL/GenBank/DDBJ databases">
        <authorList>
            <consortium name="Lawrence Berkeley National Laboratory"/>
            <person name="Steindorff A."/>
            <person name="Hensen N."/>
            <person name="Bonometti L."/>
            <person name="Westerberg I."/>
            <person name="Brannstrom I.O."/>
            <person name="Guillou S."/>
            <person name="Cros-Aarteil S."/>
            <person name="Calhoun S."/>
            <person name="Haridas S."/>
            <person name="Kuo A."/>
            <person name="Mondo S."/>
            <person name="Pangilinan J."/>
            <person name="Riley R."/>
            <person name="Labutti K."/>
            <person name="Andreopoulos B."/>
            <person name="Lipzen A."/>
            <person name="Chen C."/>
            <person name="Yanf M."/>
            <person name="Daum C."/>
            <person name="Ng V."/>
            <person name="Clum A."/>
            <person name="Ohm R."/>
            <person name="Martin F."/>
            <person name="Silar P."/>
            <person name="Natvig D."/>
            <person name="Lalanne C."/>
            <person name="Gautier V."/>
            <person name="Ament-Velasquez S.L."/>
            <person name="Kruys A."/>
            <person name="Hutchinson M.I."/>
            <person name="Powell A.J."/>
            <person name="Barry K."/>
            <person name="Miller A.N."/>
            <person name="Grigoriev I.V."/>
            <person name="Debuchy R."/>
            <person name="Gladieux P."/>
            <person name="Thoren M.H."/>
            <person name="Johannesson H."/>
        </authorList>
    </citation>
    <scope>NUCLEOTIDE SEQUENCE</scope>
    <source>
        <strain evidence="4">CBS 532.94</strain>
    </source>
</reference>
<dbReference type="AlphaFoldDB" id="A0AAN7H695"/>
<feature type="chain" id="PRO_5042959843" evidence="3">
    <location>
        <begin position="25"/>
        <end position="420"/>
    </location>
</feature>
<dbReference type="EMBL" id="MU860160">
    <property type="protein sequence ID" value="KAK4237016.1"/>
    <property type="molecule type" value="Genomic_DNA"/>
</dbReference>
<name>A0AAN7H695_9PEZI</name>
<evidence type="ECO:0000256" key="1">
    <source>
        <dbReference type="SAM" id="MobiDB-lite"/>
    </source>
</evidence>
<keyword evidence="2" id="KW-0812">Transmembrane</keyword>